<evidence type="ECO:0000313" key="7">
    <source>
        <dbReference type="Proteomes" id="UP001296993"/>
    </source>
</evidence>
<evidence type="ECO:0000259" key="4">
    <source>
        <dbReference type="PROSITE" id="PS51077"/>
    </source>
</evidence>
<evidence type="ECO:0000256" key="3">
    <source>
        <dbReference type="ARBA" id="ARBA00023163"/>
    </source>
</evidence>
<gene>
    <name evidence="6" type="ORF">JOF47_003442</name>
</gene>
<keyword evidence="3" id="KW-0804">Transcription</keyword>
<dbReference type="InterPro" id="IPR036390">
    <property type="entry name" value="WH_DNA-bd_sf"/>
</dbReference>
<evidence type="ECO:0000256" key="2">
    <source>
        <dbReference type="ARBA" id="ARBA00023125"/>
    </source>
</evidence>
<feature type="domain" description="HTH iclR-type" evidence="4">
    <location>
        <begin position="3"/>
        <end position="65"/>
    </location>
</feature>
<comment type="caution">
    <text evidence="6">The sequence shown here is derived from an EMBL/GenBank/DDBJ whole genome shotgun (WGS) entry which is preliminary data.</text>
</comment>
<dbReference type="Pfam" id="PF09339">
    <property type="entry name" value="HTH_IclR"/>
    <property type="match status" value="1"/>
</dbReference>
<dbReference type="InterPro" id="IPR005471">
    <property type="entry name" value="Tscrpt_reg_IclR_N"/>
</dbReference>
<evidence type="ECO:0000259" key="5">
    <source>
        <dbReference type="PROSITE" id="PS51078"/>
    </source>
</evidence>
<dbReference type="PANTHER" id="PTHR30136:SF24">
    <property type="entry name" value="HTH-TYPE TRANSCRIPTIONAL REPRESSOR ALLR"/>
    <property type="match status" value="1"/>
</dbReference>
<keyword evidence="1" id="KW-0805">Transcription regulation</keyword>
<feature type="domain" description="IclR-ED" evidence="5">
    <location>
        <begin position="66"/>
        <end position="248"/>
    </location>
</feature>
<dbReference type="SUPFAM" id="SSF55781">
    <property type="entry name" value="GAF domain-like"/>
    <property type="match status" value="1"/>
</dbReference>
<reference evidence="6 7" key="1">
    <citation type="submission" date="2021-03" db="EMBL/GenBank/DDBJ databases">
        <title>Sequencing the genomes of 1000 actinobacteria strains.</title>
        <authorList>
            <person name="Klenk H.-P."/>
        </authorList>
    </citation>
    <scope>NUCLEOTIDE SEQUENCE [LARGE SCALE GENOMIC DNA]</scope>
    <source>
        <strain evidence="6 7">DSM 15797</strain>
    </source>
</reference>
<sequence length="259" mass="27251">MSTQSVVTAIKVIETISLHQPIGLSDIAKQLDSSKATVLRMLSTLKELNWVAQSESRDAAWSLTIHAYAVTARASIGANLRDVAIGPMNGLQLDTQETVHLCVPDGDALVVVERLDTPHVLRAFLALGTQIPLHASATGLAFLAASSDAYVHDILGGSLEKVSDQTKTQPSSVWQLIRESRERGYSINAEGLSSGITSVGAAIVSSAGKPLGCVSISGPSSRIVAAKFEDYGTAVARTAREISDLLGQRSLGGAGRVRH</sequence>
<proteinExistence type="predicted"/>
<keyword evidence="7" id="KW-1185">Reference proteome</keyword>
<dbReference type="InterPro" id="IPR014757">
    <property type="entry name" value="Tscrpt_reg_IclR_C"/>
</dbReference>
<dbReference type="EMBL" id="JAGIOF010000001">
    <property type="protein sequence ID" value="MBP2387931.1"/>
    <property type="molecule type" value="Genomic_DNA"/>
</dbReference>
<keyword evidence="2" id="KW-0238">DNA-binding</keyword>
<dbReference type="Pfam" id="PF01614">
    <property type="entry name" value="IclR_C"/>
    <property type="match status" value="1"/>
</dbReference>
<dbReference type="PANTHER" id="PTHR30136">
    <property type="entry name" value="HELIX-TURN-HELIX TRANSCRIPTIONAL REGULATOR, ICLR FAMILY"/>
    <property type="match status" value="1"/>
</dbReference>
<dbReference type="PROSITE" id="PS51077">
    <property type="entry name" value="HTH_ICLR"/>
    <property type="match status" value="1"/>
</dbReference>
<organism evidence="6 7">
    <name type="scientific">Paeniglutamicibacter kerguelensis</name>
    <dbReference type="NCBI Taxonomy" id="254788"/>
    <lineage>
        <taxon>Bacteria</taxon>
        <taxon>Bacillati</taxon>
        <taxon>Actinomycetota</taxon>
        <taxon>Actinomycetes</taxon>
        <taxon>Micrococcales</taxon>
        <taxon>Micrococcaceae</taxon>
        <taxon>Paeniglutamicibacter</taxon>
    </lineage>
</organism>
<evidence type="ECO:0000256" key="1">
    <source>
        <dbReference type="ARBA" id="ARBA00023015"/>
    </source>
</evidence>
<dbReference type="Gene3D" id="1.10.10.10">
    <property type="entry name" value="Winged helix-like DNA-binding domain superfamily/Winged helix DNA-binding domain"/>
    <property type="match status" value="1"/>
</dbReference>
<dbReference type="Proteomes" id="UP001296993">
    <property type="component" value="Unassembled WGS sequence"/>
</dbReference>
<name>A0ABS4XHU9_9MICC</name>
<dbReference type="InterPro" id="IPR036388">
    <property type="entry name" value="WH-like_DNA-bd_sf"/>
</dbReference>
<dbReference type="PROSITE" id="PS51078">
    <property type="entry name" value="ICLR_ED"/>
    <property type="match status" value="1"/>
</dbReference>
<dbReference type="RefSeq" id="WP_210000583.1">
    <property type="nucleotide sequence ID" value="NZ_BAAAJY010000001.1"/>
</dbReference>
<accession>A0ABS4XHU9</accession>
<protein>
    <submittedName>
        <fullName evidence="6">IclR family acetate operon transcriptional repressor</fullName>
    </submittedName>
</protein>
<dbReference type="InterPro" id="IPR029016">
    <property type="entry name" value="GAF-like_dom_sf"/>
</dbReference>
<dbReference type="Gene3D" id="3.30.450.40">
    <property type="match status" value="1"/>
</dbReference>
<dbReference type="SMART" id="SM00346">
    <property type="entry name" value="HTH_ICLR"/>
    <property type="match status" value="1"/>
</dbReference>
<evidence type="ECO:0000313" key="6">
    <source>
        <dbReference type="EMBL" id="MBP2387931.1"/>
    </source>
</evidence>
<dbReference type="SUPFAM" id="SSF46785">
    <property type="entry name" value="Winged helix' DNA-binding domain"/>
    <property type="match status" value="1"/>
</dbReference>
<dbReference type="InterPro" id="IPR050707">
    <property type="entry name" value="HTH_MetabolicPath_Reg"/>
</dbReference>